<evidence type="ECO:0000256" key="2">
    <source>
        <dbReference type="SAM" id="SignalP"/>
    </source>
</evidence>
<accession>A0A179V3P0</accession>
<keyword evidence="2" id="KW-0732">Signal</keyword>
<sequence>MPRSLSRRDLLIGGAALGVAVVAVACQQTPDVKPEVDALQAQIDLAVRDAATATATAGANAELAPTLNAIAGIRTAHAAALTQELSRIPGAETTTRSTSSATTTASAAPPPVDKLKTQLKDSAHAAMDLATTQSGYRAGLLASISAACASAAEVDLP</sequence>
<proteinExistence type="predicted"/>
<evidence type="ECO:0008006" key="5">
    <source>
        <dbReference type="Google" id="ProtNLM"/>
    </source>
</evidence>
<evidence type="ECO:0000313" key="4">
    <source>
        <dbReference type="Proteomes" id="UP000186919"/>
    </source>
</evidence>
<comment type="caution">
    <text evidence="3">The sequence shown here is derived from an EMBL/GenBank/DDBJ whole genome shotgun (WGS) entry which is preliminary data.</text>
</comment>
<feature type="chain" id="PRO_5008107696" description="Tat pathway signal protein" evidence="2">
    <location>
        <begin position="26"/>
        <end position="157"/>
    </location>
</feature>
<organism evidence="3 4">
    <name type="scientific">Mycobacteroides immunogenum</name>
    <dbReference type="NCBI Taxonomy" id="83262"/>
    <lineage>
        <taxon>Bacteria</taxon>
        <taxon>Bacillati</taxon>
        <taxon>Actinomycetota</taxon>
        <taxon>Actinomycetes</taxon>
        <taxon>Mycobacteriales</taxon>
        <taxon>Mycobacteriaceae</taxon>
        <taxon>Mycobacteroides</taxon>
    </lineage>
</organism>
<feature type="compositionally biased region" description="Low complexity" evidence="1">
    <location>
        <begin position="93"/>
        <end position="107"/>
    </location>
</feature>
<dbReference type="Proteomes" id="UP000186919">
    <property type="component" value="Unassembled WGS sequence"/>
</dbReference>
<name>A0A179V3P0_9MYCO</name>
<protein>
    <recommendedName>
        <fullName evidence="5">Tat pathway signal protein</fullName>
    </recommendedName>
</protein>
<gene>
    <name evidence="3" type="ORF">AWB85_16110</name>
</gene>
<dbReference type="EMBL" id="LQYE01000032">
    <property type="protein sequence ID" value="OAT66277.1"/>
    <property type="molecule type" value="Genomic_DNA"/>
</dbReference>
<reference evidence="3 4" key="1">
    <citation type="submission" date="2016-01" db="EMBL/GenBank/DDBJ databases">
        <title>Mycobacterium immunogenum strain CD11_6 genome sequencing and assembly.</title>
        <authorList>
            <person name="Kaur G."/>
            <person name="Nair G.R."/>
            <person name="Mayilraj S."/>
        </authorList>
    </citation>
    <scope>NUCLEOTIDE SEQUENCE [LARGE SCALE GENOMIC DNA]</scope>
    <source>
        <strain evidence="3 4">CD11-6</strain>
    </source>
</reference>
<dbReference type="PROSITE" id="PS51318">
    <property type="entry name" value="TAT"/>
    <property type="match status" value="1"/>
</dbReference>
<evidence type="ECO:0000313" key="3">
    <source>
        <dbReference type="EMBL" id="OAT66277.1"/>
    </source>
</evidence>
<feature type="region of interest" description="Disordered" evidence="1">
    <location>
        <begin position="87"/>
        <end position="113"/>
    </location>
</feature>
<evidence type="ECO:0000256" key="1">
    <source>
        <dbReference type="SAM" id="MobiDB-lite"/>
    </source>
</evidence>
<dbReference type="InterPro" id="IPR006311">
    <property type="entry name" value="TAT_signal"/>
</dbReference>
<feature type="signal peptide" evidence="2">
    <location>
        <begin position="1"/>
        <end position="25"/>
    </location>
</feature>
<dbReference type="PROSITE" id="PS51257">
    <property type="entry name" value="PROKAR_LIPOPROTEIN"/>
    <property type="match status" value="1"/>
</dbReference>
<dbReference type="AlphaFoldDB" id="A0A179V3P0"/>
<dbReference type="RefSeq" id="WP_064633153.1">
    <property type="nucleotide sequence ID" value="NZ_LQYE01000032.1"/>
</dbReference>